<accession>A0AC34EZY7</accession>
<proteinExistence type="predicted"/>
<reference evidence="2" key="1">
    <citation type="submission" date="2025-08" db="UniProtKB">
        <authorList>
            <consortium name="WormBaseParasite"/>
        </authorList>
    </citation>
    <scope>IDENTIFICATION</scope>
</reference>
<sequence length="68" mass="7789">MLHWYMTNPDYRVYDVENSPVRETSEDRETLLEGGAESLGNGSIIPSNRPSIRSRRDSTKKGQTVYLN</sequence>
<evidence type="ECO:0000313" key="1">
    <source>
        <dbReference type="Proteomes" id="UP000887579"/>
    </source>
</evidence>
<organism evidence="1 2">
    <name type="scientific">Panagrolaimus sp. ES5</name>
    <dbReference type="NCBI Taxonomy" id="591445"/>
    <lineage>
        <taxon>Eukaryota</taxon>
        <taxon>Metazoa</taxon>
        <taxon>Ecdysozoa</taxon>
        <taxon>Nematoda</taxon>
        <taxon>Chromadorea</taxon>
        <taxon>Rhabditida</taxon>
        <taxon>Tylenchina</taxon>
        <taxon>Panagrolaimomorpha</taxon>
        <taxon>Panagrolaimoidea</taxon>
        <taxon>Panagrolaimidae</taxon>
        <taxon>Panagrolaimus</taxon>
    </lineage>
</organism>
<dbReference type="Proteomes" id="UP000887579">
    <property type="component" value="Unplaced"/>
</dbReference>
<name>A0AC34EZY7_9BILA</name>
<evidence type="ECO:0000313" key="2">
    <source>
        <dbReference type="WBParaSite" id="ES5_v2.g10301.t1"/>
    </source>
</evidence>
<protein>
    <submittedName>
        <fullName evidence="2">Uncharacterized protein</fullName>
    </submittedName>
</protein>
<dbReference type="WBParaSite" id="ES5_v2.g10301.t1">
    <property type="protein sequence ID" value="ES5_v2.g10301.t1"/>
    <property type="gene ID" value="ES5_v2.g10301"/>
</dbReference>